<proteinExistence type="predicted"/>
<feature type="domain" description="HTH araC/xylS-type" evidence="4">
    <location>
        <begin position="157"/>
        <end position="255"/>
    </location>
</feature>
<keyword evidence="6" id="KW-1185">Reference proteome</keyword>
<name>A0A540X223_9BACT</name>
<dbReference type="InterPro" id="IPR035965">
    <property type="entry name" value="PAS-like_dom_sf"/>
</dbReference>
<protein>
    <submittedName>
        <fullName evidence="5">AraC family transcriptional regulator</fullName>
    </submittedName>
</protein>
<dbReference type="InterPro" id="IPR018062">
    <property type="entry name" value="HTH_AraC-typ_CS"/>
</dbReference>
<keyword evidence="1" id="KW-0805">Transcription regulation</keyword>
<dbReference type="PROSITE" id="PS01124">
    <property type="entry name" value="HTH_ARAC_FAMILY_2"/>
    <property type="match status" value="1"/>
</dbReference>
<dbReference type="SUPFAM" id="SSF46689">
    <property type="entry name" value="Homeodomain-like"/>
    <property type="match status" value="2"/>
</dbReference>
<keyword evidence="2" id="KW-0238">DNA-binding</keyword>
<dbReference type="AlphaFoldDB" id="A0A540X223"/>
<evidence type="ECO:0000313" key="5">
    <source>
        <dbReference type="EMBL" id="TQF15315.1"/>
    </source>
</evidence>
<evidence type="ECO:0000256" key="2">
    <source>
        <dbReference type="ARBA" id="ARBA00023125"/>
    </source>
</evidence>
<dbReference type="GO" id="GO:0043565">
    <property type="term" value="F:sequence-specific DNA binding"/>
    <property type="evidence" value="ECO:0007669"/>
    <property type="project" value="InterPro"/>
</dbReference>
<accession>A0A540X223</accession>
<dbReference type="PANTHER" id="PTHR46796">
    <property type="entry name" value="HTH-TYPE TRANSCRIPTIONAL ACTIVATOR RHAS-RELATED"/>
    <property type="match status" value="1"/>
</dbReference>
<dbReference type="InterPro" id="IPR009057">
    <property type="entry name" value="Homeodomain-like_sf"/>
</dbReference>
<reference evidence="5 6" key="1">
    <citation type="submission" date="2019-06" db="EMBL/GenBank/DDBJ databases">
        <authorList>
            <person name="Livingstone P."/>
            <person name="Whitworth D."/>
        </authorList>
    </citation>
    <scope>NUCLEOTIDE SEQUENCE [LARGE SCALE GENOMIC DNA]</scope>
    <source>
        <strain evidence="5 6">AM401</strain>
    </source>
</reference>
<evidence type="ECO:0000256" key="1">
    <source>
        <dbReference type="ARBA" id="ARBA00023015"/>
    </source>
</evidence>
<dbReference type="GO" id="GO:0003700">
    <property type="term" value="F:DNA-binding transcription factor activity"/>
    <property type="evidence" value="ECO:0007669"/>
    <property type="project" value="InterPro"/>
</dbReference>
<dbReference type="PANTHER" id="PTHR46796:SF13">
    <property type="entry name" value="HTH-TYPE TRANSCRIPTIONAL ACTIVATOR RHAS"/>
    <property type="match status" value="1"/>
</dbReference>
<organism evidence="5 6">
    <name type="scientific">Myxococcus llanfairpwllgwyngyllgogerychwyrndrobwllllantysiliogogogochensis</name>
    <dbReference type="NCBI Taxonomy" id="2590453"/>
    <lineage>
        <taxon>Bacteria</taxon>
        <taxon>Pseudomonadati</taxon>
        <taxon>Myxococcota</taxon>
        <taxon>Myxococcia</taxon>
        <taxon>Myxococcales</taxon>
        <taxon>Cystobacterineae</taxon>
        <taxon>Myxococcaceae</taxon>
        <taxon>Myxococcus</taxon>
    </lineage>
</organism>
<evidence type="ECO:0000313" key="6">
    <source>
        <dbReference type="Proteomes" id="UP000315369"/>
    </source>
</evidence>
<dbReference type="Gene3D" id="3.30.450.20">
    <property type="entry name" value="PAS domain"/>
    <property type="match status" value="1"/>
</dbReference>
<gene>
    <name evidence="5" type="ORF">FJV41_14195</name>
</gene>
<evidence type="ECO:0000256" key="3">
    <source>
        <dbReference type="ARBA" id="ARBA00023163"/>
    </source>
</evidence>
<dbReference type="PROSITE" id="PS00041">
    <property type="entry name" value="HTH_ARAC_FAMILY_1"/>
    <property type="match status" value="1"/>
</dbReference>
<dbReference type="EMBL" id="VIFM01000046">
    <property type="protein sequence ID" value="TQF15315.1"/>
    <property type="molecule type" value="Genomic_DNA"/>
</dbReference>
<dbReference type="InterPro" id="IPR050204">
    <property type="entry name" value="AraC_XylS_family_regulators"/>
</dbReference>
<evidence type="ECO:0000259" key="4">
    <source>
        <dbReference type="PROSITE" id="PS01124"/>
    </source>
</evidence>
<dbReference type="SUPFAM" id="SSF55785">
    <property type="entry name" value="PYP-like sensor domain (PAS domain)"/>
    <property type="match status" value="1"/>
</dbReference>
<dbReference type="Proteomes" id="UP000315369">
    <property type="component" value="Unassembled WGS sequence"/>
</dbReference>
<dbReference type="InterPro" id="IPR018060">
    <property type="entry name" value="HTH_AraC"/>
</dbReference>
<dbReference type="Pfam" id="PF12833">
    <property type="entry name" value="HTH_18"/>
    <property type="match status" value="1"/>
</dbReference>
<dbReference type="OrthoDB" id="9798003at2"/>
<dbReference type="Pfam" id="PF08448">
    <property type="entry name" value="PAS_4"/>
    <property type="match status" value="1"/>
</dbReference>
<dbReference type="InterPro" id="IPR013656">
    <property type="entry name" value="PAS_4"/>
</dbReference>
<keyword evidence="3" id="KW-0804">Transcription</keyword>
<comment type="caution">
    <text evidence="5">The sequence shown here is derived from an EMBL/GenBank/DDBJ whole genome shotgun (WGS) entry which is preliminary data.</text>
</comment>
<dbReference type="SMART" id="SM00342">
    <property type="entry name" value="HTH_ARAC"/>
    <property type="match status" value="1"/>
</dbReference>
<dbReference type="Gene3D" id="1.10.10.60">
    <property type="entry name" value="Homeodomain-like"/>
    <property type="match status" value="1"/>
</dbReference>
<sequence>MWGRMETTKTRETLEHWRMGFMGRVANPLFAEELFDRVPDIVFSVKDIRGRYVCISEACAERCGLKSKAAAVGRTAHELFPQHMADRYVRQDEKVFRTGRALVDNLDLTLFNSREPGWCLTSKVPLFDATGEVMGLACLSKDVHEPGRAGLVDERFAGTIDYIQANYGERLRIDSLARRAGMSAAQFERRMRRIFQMSAGQFIMKTRIDAAAERLVEDAQPIAAIALAVGFCDQSALSRQFKQVTGLSPRQYRQLVVATSASGAPRGKRSR</sequence>